<keyword evidence="6" id="KW-0564">Palmitate</keyword>
<evidence type="ECO:0000256" key="7">
    <source>
        <dbReference type="ARBA" id="ARBA00023288"/>
    </source>
</evidence>
<dbReference type="AlphaFoldDB" id="A0A410DXY6"/>
<dbReference type="Pfam" id="PF05504">
    <property type="entry name" value="Spore_GerAC"/>
    <property type="match status" value="1"/>
</dbReference>
<evidence type="ECO:0000256" key="2">
    <source>
        <dbReference type="ARBA" id="ARBA00007886"/>
    </source>
</evidence>
<sequence>MKRLFFFILSFLFILNLYGCDYKDIDRRIFIVAIGIDSINEKGDIKLTIKGAIPSNTKVKSSDLNYKLVDVEADSIGAALRKVKQKLSLEPDYSHMKILILGKSFFNQSQDNLKHIAAFFITRRDFQNLMWVTAANPSAKELLDTQSVTENYAGSDLFLRFGQGVDSPYSYRKKLSELYTQLNTPGLTTAIPVLELENDGIKENELAILSRNSRLSILLKNEQVKMFNILANNKTNSAFIYVPTDGNKILGFNLKSSNTKYSFIKQPDLTICNVNVKLKLLIEEGTEFNIDRKEALNIIENEIGCKITYILEKFRFENVDPLNLQLNYWQYNPSYSLCDQWLSEILPKVQFKVNVVAKFE</sequence>
<evidence type="ECO:0000256" key="1">
    <source>
        <dbReference type="ARBA" id="ARBA00004635"/>
    </source>
</evidence>
<feature type="domain" description="Spore germination protein N-terminal" evidence="9">
    <location>
        <begin position="21"/>
        <end position="195"/>
    </location>
</feature>
<dbReference type="InterPro" id="IPR046953">
    <property type="entry name" value="Spore_GerAC-like_C"/>
</dbReference>
<keyword evidence="5" id="KW-0472">Membrane</keyword>
<dbReference type="PANTHER" id="PTHR35789">
    <property type="entry name" value="SPORE GERMINATION PROTEIN B3"/>
    <property type="match status" value="1"/>
</dbReference>
<evidence type="ECO:0000256" key="4">
    <source>
        <dbReference type="ARBA" id="ARBA00022729"/>
    </source>
</evidence>
<evidence type="ECO:0000313" key="10">
    <source>
        <dbReference type="EMBL" id="QAA33935.1"/>
    </source>
</evidence>
<dbReference type="PANTHER" id="PTHR35789:SF1">
    <property type="entry name" value="SPORE GERMINATION PROTEIN B3"/>
    <property type="match status" value="1"/>
</dbReference>
<dbReference type="KEGG" id="cmah:C1I91_21150"/>
<keyword evidence="7" id="KW-0449">Lipoprotein</keyword>
<dbReference type="Gene3D" id="3.30.300.210">
    <property type="entry name" value="Nutrient germinant receptor protein C, domain 3"/>
    <property type="match status" value="1"/>
</dbReference>
<dbReference type="OrthoDB" id="2569624at2"/>
<keyword evidence="3" id="KW-0309">Germination</keyword>
<gene>
    <name evidence="10" type="ORF">C1I91_21150</name>
</gene>
<dbReference type="Pfam" id="PF25198">
    <property type="entry name" value="Spore_GerAC_N"/>
    <property type="match status" value="1"/>
</dbReference>
<accession>A0A410DXY6</accession>
<dbReference type="Proteomes" id="UP000286268">
    <property type="component" value="Chromosome"/>
</dbReference>
<dbReference type="InterPro" id="IPR008844">
    <property type="entry name" value="Spore_GerAC-like"/>
</dbReference>
<evidence type="ECO:0000256" key="6">
    <source>
        <dbReference type="ARBA" id="ARBA00023139"/>
    </source>
</evidence>
<proteinExistence type="inferred from homology"/>
<dbReference type="InterPro" id="IPR038501">
    <property type="entry name" value="Spore_GerAC_C_sf"/>
</dbReference>
<dbReference type="GO" id="GO:0009847">
    <property type="term" value="P:spore germination"/>
    <property type="evidence" value="ECO:0007669"/>
    <property type="project" value="InterPro"/>
</dbReference>
<organism evidence="10 11">
    <name type="scientific">Clostridium manihotivorum</name>
    <dbReference type="NCBI Taxonomy" id="2320868"/>
    <lineage>
        <taxon>Bacteria</taxon>
        <taxon>Bacillati</taxon>
        <taxon>Bacillota</taxon>
        <taxon>Clostridia</taxon>
        <taxon>Eubacteriales</taxon>
        <taxon>Clostridiaceae</taxon>
        <taxon>Clostridium</taxon>
    </lineage>
</organism>
<evidence type="ECO:0000259" key="8">
    <source>
        <dbReference type="Pfam" id="PF05504"/>
    </source>
</evidence>
<evidence type="ECO:0000313" key="11">
    <source>
        <dbReference type="Proteomes" id="UP000286268"/>
    </source>
</evidence>
<keyword evidence="11" id="KW-1185">Reference proteome</keyword>
<evidence type="ECO:0000259" key="9">
    <source>
        <dbReference type="Pfam" id="PF25198"/>
    </source>
</evidence>
<evidence type="ECO:0000256" key="5">
    <source>
        <dbReference type="ARBA" id="ARBA00023136"/>
    </source>
</evidence>
<protein>
    <recommendedName>
        <fullName evidence="12">Germination protein, Ger(X)C family</fullName>
    </recommendedName>
</protein>
<feature type="domain" description="Spore germination GerAC-like C-terminal" evidence="8">
    <location>
        <begin position="205"/>
        <end position="357"/>
    </location>
</feature>
<evidence type="ECO:0000256" key="3">
    <source>
        <dbReference type="ARBA" id="ARBA00022544"/>
    </source>
</evidence>
<evidence type="ECO:0008006" key="12">
    <source>
        <dbReference type="Google" id="ProtNLM"/>
    </source>
</evidence>
<name>A0A410DXY6_9CLOT</name>
<reference evidence="10 11" key="1">
    <citation type="submission" date="2018-01" db="EMBL/GenBank/DDBJ databases">
        <title>Genome Sequencing and Assembly of Anaerobacter polyendosporus strain CT4.</title>
        <authorList>
            <person name="Tachaapaikoon C."/>
            <person name="Sutheeworapong S."/>
            <person name="Jenjaroenpun P."/>
            <person name="Wongsurawat T."/>
            <person name="Nookeaw I."/>
            <person name="Cheawchanlertfa P."/>
            <person name="Kosugi A."/>
            <person name="Cheevadhanarak S."/>
            <person name="Ratanakhanokchai K."/>
        </authorList>
    </citation>
    <scope>NUCLEOTIDE SEQUENCE [LARGE SCALE GENOMIC DNA]</scope>
    <source>
        <strain evidence="10 11">CT4</strain>
    </source>
</reference>
<keyword evidence="4" id="KW-0732">Signal</keyword>
<dbReference type="RefSeq" id="WP_128214655.1">
    <property type="nucleotide sequence ID" value="NZ_CP025746.1"/>
</dbReference>
<comment type="similarity">
    <text evidence="2">Belongs to the GerABKC lipoprotein family.</text>
</comment>
<dbReference type="GO" id="GO:0016020">
    <property type="term" value="C:membrane"/>
    <property type="evidence" value="ECO:0007669"/>
    <property type="project" value="UniProtKB-SubCell"/>
</dbReference>
<comment type="subcellular location">
    <subcellularLocation>
        <location evidence="1">Membrane</location>
        <topology evidence="1">Lipid-anchor</topology>
    </subcellularLocation>
</comment>
<dbReference type="InterPro" id="IPR057336">
    <property type="entry name" value="GerAC_N"/>
</dbReference>
<dbReference type="EMBL" id="CP025746">
    <property type="protein sequence ID" value="QAA33935.1"/>
    <property type="molecule type" value="Genomic_DNA"/>
</dbReference>